<accession>A0A0N4YRT1</accession>
<dbReference type="WBParaSite" id="NBR_0001995301-mRNA-1">
    <property type="protein sequence ID" value="NBR_0001995301-mRNA-1"/>
    <property type="gene ID" value="NBR_0001995301"/>
</dbReference>
<feature type="compositionally biased region" description="Basic residues" evidence="1">
    <location>
        <begin position="67"/>
        <end position="80"/>
    </location>
</feature>
<reference evidence="2 3" key="2">
    <citation type="submission" date="2018-11" db="EMBL/GenBank/DDBJ databases">
        <authorList>
            <consortium name="Pathogen Informatics"/>
        </authorList>
    </citation>
    <scope>NUCLEOTIDE SEQUENCE [LARGE SCALE GENOMIC DNA]</scope>
</reference>
<dbReference type="EMBL" id="UYSL01024654">
    <property type="protein sequence ID" value="VDL83690.1"/>
    <property type="molecule type" value="Genomic_DNA"/>
</dbReference>
<gene>
    <name evidence="2" type="ORF">NBR_LOCUS19954</name>
</gene>
<dbReference type="AlphaFoldDB" id="A0A0N4YRT1"/>
<proteinExistence type="predicted"/>
<sequence>MAIVARKVPSWSVTPCAGVTKRPIFLSRLQLHRAEAVGLARADEFEGFSSAFTDRSQTSWVKNTTDKRRKRPRAPRRRLSQQRFGRVFQLRL</sequence>
<organism evidence="4">
    <name type="scientific">Nippostrongylus brasiliensis</name>
    <name type="common">Rat hookworm</name>
    <dbReference type="NCBI Taxonomy" id="27835"/>
    <lineage>
        <taxon>Eukaryota</taxon>
        <taxon>Metazoa</taxon>
        <taxon>Ecdysozoa</taxon>
        <taxon>Nematoda</taxon>
        <taxon>Chromadorea</taxon>
        <taxon>Rhabditida</taxon>
        <taxon>Rhabditina</taxon>
        <taxon>Rhabditomorpha</taxon>
        <taxon>Strongyloidea</taxon>
        <taxon>Heligmosomidae</taxon>
        <taxon>Nippostrongylus</taxon>
    </lineage>
</organism>
<evidence type="ECO:0000313" key="2">
    <source>
        <dbReference type="EMBL" id="VDL83690.1"/>
    </source>
</evidence>
<evidence type="ECO:0000313" key="3">
    <source>
        <dbReference type="Proteomes" id="UP000271162"/>
    </source>
</evidence>
<keyword evidence="3" id="KW-1185">Reference proteome</keyword>
<reference evidence="4" key="1">
    <citation type="submission" date="2017-02" db="UniProtKB">
        <authorList>
            <consortium name="WormBaseParasite"/>
        </authorList>
    </citation>
    <scope>IDENTIFICATION</scope>
</reference>
<dbReference type="Proteomes" id="UP000271162">
    <property type="component" value="Unassembled WGS sequence"/>
</dbReference>
<feature type="region of interest" description="Disordered" evidence="1">
    <location>
        <begin position="59"/>
        <end position="80"/>
    </location>
</feature>
<protein>
    <submittedName>
        <fullName evidence="2 4">Uncharacterized protein</fullName>
    </submittedName>
</protein>
<evidence type="ECO:0000313" key="4">
    <source>
        <dbReference type="WBParaSite" id="NBR_0001995301-mRNA-1"/>
    </source>
</evidence>
<name>A0A0N4YRT1_NIPBR</name>
<evidence type="ECO:0000256" key="1">
    <source>
        <dbReference type="SAM" id="MobiDB-lite"/>
    </source>
</evidence>